<accession>A0A4Y7SEE9</accession>
<protein>
    <recommendedName>
        <fullName evidence="12">Acyl-coenzyme A oxidase</fullName>
    </recommendedName>
</protein>
<evidence type="ECO:0000256" key="10">
    <source>
        <dbReference type="ARBA" id="ARBA00023098"/>
    </source>
</evidence>
<dbReference type="InterPro" id="IPR046373">
    <property type="entry name" value="Acyl-CoA_Oxase/DH_mid-dom_sf"/>
</dbReference>
<comment type="cofactor">
    <cofactor evidence="2">
        <name>FAD</name>
        <dbReference type="ChEBI" id="CHEBI:57692"/>
    </cofactor>
</comment>
<dbReference type="InterPro" id="IPR037069">
    <property type="entry name" value="AcylCoA_DH/ox_N_sf"/>
</dbReference>
<evidence type="ECO:0000256" key="9">
    <source>
        <dbReference type="ARBA" id="ARBA00023002"/>
    </source>
</evidence>
<sequence>MAPAGPPYDVYEQTGKDMDRARAATSIMVEEVRNYLYNSAEEWTKRCKILEVLEKDPVFDKSQREFMSRTERYTRGMALTNRVYELEEQHGWTQRDTSMAIAALDEQLPIGLHNIAFQPVFNLQGSPELVSKYGALVASRGILGCYLQTELGHGTNVGRLETTATYIPSTREFEIHSPTVTSSKWWIGALGKTATHGVVQAKLILGGKDYGPHLFFVQLRSLQDHTPLPGIVIGDIGPKSGGGFGPTDNGFAKFNRVRIPKEQMLSRFAQVTDEGEYRQPPHAKLSYGGMLYIRANMVTGGGWLMAKAATVAIRYGTVRRQGELGPDGFEKQIVSYPSTYYRLLPILSHAYVFIQLGKQLTKAFDTMASRLANGDTSLLAEMHSTTSGLKVLVSSTGVQDVEIARRSMGGHGYSAFAGLGRLYNDYLPSVTYEGDNFVLDQQVVRAALKALKTFLSSGAKPDASKLSPSLYYLRLLVPSSSPAKPEFAPSAEEWLGGPSIAVLLLEWRAALVVQELARNVKDLDASVFQRVSKAVTEAFVARQVGDMIDGLKGKLSSGKTGETLTKLFTLYLLTTVEAGLVDLLSFGVLRSNGSGDVSRPLRLAIRKSCEDILPEAIGLTDAFGFSDWELDSALGVYNGKVYEALWNRAQAEPLNQTEVPEAYGRAIKPILQRGQIQAAARLAGKAKL</sequence>
<keyword evidence="10" id="KW-0443">Lipid metabolism</keyword>
<keyword evidence="11" id="KW-0576">Peroxisome</keyword>
<proteinExistence type="inferred from homology"/>
<comment type="similarity">
    <text evidence="5 12">Belongs to the acyl-CoA oxidase family.</text>
</comment>
<keyword evidence="6 12" id="KW-0285">Flavoprotein</keyword>
<evidence type="ECO:0000313" key="18">
    <source>
        <dbReference type="EMBL" id="TEB20183.1"/>
    </source>
</evidence>
<dbReference type="Gene3D" id="1.20.140.10">
    <property type="entry name" value="Butyryl-CoA Dehydrogenase, subunit A, domain 3"/>
    <property type="match status" value="2"/>
</dbReference>
<dbReference type="Gene3D" id="1.10.540.10">
    <property type="entry name" value="Acyl-CoA dehydrogenase/oxidase, N-terminal domain"/>
    <property type="match status" value="1"/>
</dbReference>
<dbReference type="Proteomes" id="UP000298030">
    <property type="component" value="Unassembled WGS sequence"/>
</dbReference>
<dbReference type="OrthoDB" id="538336at2759"/>
<dbReference type="GO" id="GO:0005504">
    <property type="term" value="F:fatty acid binding"/>
    <property type="evidence" value="ECO:0007669"/>
    <property type="project" value="TreeGrafter"/>
</dbReference>
<keyword evidence="9" id="KW-0560">Oxidoreductase</keyword>
<comment type="caution">
    <text evidence="18">The sequence shown here is derived from an EMBL/GenBank/DDBJ whole genome shotgun (WGS) entry which is preliminary data.</text>
</comment>
<comment type="pathway">
    <text evidence="4">Lipid metabolism; peroxisomal fatty acid beta-oxidation.</text>
</comment>
<evidence type="ECO:0000256" key="7">
    <source>
        <dbReference type="ARBA" id="ARBA00022827"/>
    </source>
</evidence>
<evidence type="ECO:0000259" key="17">
    <source>
        <dbReference type="Pfam" id="PF22924"/>
    </source>
</evidence>
<name>A0A4Y7SEE9_COPMI</name>
<dbReference type="GO" id="GO:0005777">
    <property type="term" value="C:peroxisome"/>
    <property type="evidence" value="ECO:0007669"/>
    <property type="project" value="UniProtKB-SubCell"/>
</dbReference>
<dbReference type="InterPro" id="IPR055060">
    <property type="entry name" value="ACOX_C_alpha1"/>
</dbReference>
<dbReference type="InterPro" id="IPR009100">
    <property type="entry name" value="AcylCoA_DH/oxidase_NM_dom_sf"/>
</dbReference>
<feature type="domain" description="Acyl-CoA oxidase C-alpha1" evidence="17">
    <location>
        <begin position="287"/>
        <end position="447"/>
    </location>
</feature>
<dbReference type="GO" id="GO:0033540">
    <property type="term" value="P:fatty acid beta-oxidation using acyl-CoA oxidase"/>
    <property type="evidence" value="ECO:0007669"/>
    <property type="project" value="TreeGrafter"/>
</dbReference>
<keyword evidence="19" id="KW-1185">Reference proteome</keyword>
<evidence type="ECO:0000256" key="2">
    <source>
        <dbReference type="ARBA" id="ARBA00001974"/>
    </source>
</evidence>
<organism evidence="18 19">
    <name type="scientific">Coprinellus micaceus</name>
    <name type="common">Glistening ink-cap mushroom</name>
    <name type="synonym">Coprinus micaceus</name>
    <dbReference type="NCBI Taxonomy" id="71717"/>
    <lineage>
        <taxon>Eukaryota</taxon>
        <taxon>Fungi</taxon>
        <taxon>Dikarya</taxon>
        <taxon>Basidiomycota</taxon>
        <taxon>Agaricomycotina</taxon>
        <taxon>Agaricomycetes</taxon>
        <taxon>Agaricomycetidae</taxon>
        <taxon>Agaricales</taxon>
        <taxon>Agaricineae</taxon>
        <taxon>Psathyrellaceae</taxon>
        <taxon>Coprinellus</taxon>
    </lineage>
</organism>
<dbReference type="SUPFAM" id="SSF56645">
    <property type="entry name" value="Acyl-CoA dehydrogenase NM domain-like"/>
    <property type="match status" value="1"/>
</dbReference>
<evidence type="ECO:0000256" key="13">
    <source>
        <dbReference type="PIRSR" id="PIRSR000168-1"/>
    </source>
</evidence>
<dbReference type="InterPro" id="IPR036250">
    <property type="entry name" value="AcylCo_DH-like_C"/>
</dbReference>
<dbReference type="PIRSF" id="PIRSF000168">
    <property type="entry name" value="Acyl-CoA_oxidase"/>
    <property type="match status" value="1"/>
</dbReference>
<evidence type="ECO:0000256" key="4">
    <source>
        <dbReference type="ARBA" id="ARBA00004846"/>
    </source>
</evidence>
<dbReference type="FunFam" id="2.40.110.10:FF:000003">
    <property type="entry name" value="Acyl-coenzyme A oxidase"/>
    <property type="match status" value="1"/>
</dbReference>
<dbReference type="STRING" id="71717.A0A4Y7SEE9"/>
<keyword evidence="7 12" id="KW-0274">FAD</keyword>
<dbReference type="Pfam" id="PF14749">
    <property type="entry name" value="Acyl-CoA_ox_N"/>
    <property type="match status" value="1"/>
</dbReference>
<evidence type="ECO:0000256" key="11">
    <source>
        <dbReference type="ARBA" id="ARBA00023140"/>
    </source>
</evidence>
<dbReference type="Gene3D" id="2.40.110.10">
    <property type="entry name" value="Butyryl-CoA Dehydrogenase, subunit A, domain 2"/>
    <property type="match status" value="1"/>
</dbReference>
<evidence type="ECO:0000256" key="6">
    <source>
        <dbReference type="ARBA" id="ARBA00022630"/>
    </source>
</evidence>
<evidence type="ECO:0000256" key="5">
    <source>
        <dbReference type="ARBA" id="ARBA00006288"/>
    </source>
</evidence>
<dbReference type="PANTHER" id="PTHR10909:SF250">
    <property type="entry name" value="PEROXISOMAL ACYL-COENZYME A OXIDASE 1"/>
    <property type="match status" value="1"/>
</dbReference>
<dbReference type="InterPro" id="IPR002655">
    <property type="entry name" value="Acyl-CoA_oxidase_C"/>
</dbReference>
<evidence type="ECO:0000313" key="19">
    <source>
        <dbReference type="Proteomes" id="UP000298030"/>
    </source>
</evidence>
<feature type="domain" description="Acyl-CoA oxidase C-terminal" evidence="15">
    <location>
        <begin position="504"/>
        <end position="672"/>
    </location>
</feature>
<dbReference type="Pfam" id="PF22924">
    <property type="entry name" value="ACOX_C_alpha1"/>
    <property type="match status" value="1"/>
</dbReference>
<dbReference type="PANTHER" id="PTHR10909">
    <property type="entry name" value="ELECTRON TRANSPORT OXIDOREDUCTASE"/>
    <property type="match status" value="1"/>
</dbReference>
<dbReference type="SUPFAM" id="SSF47203">
    <property type="entry name" value="Acyl-CoA dehydrogenase C-terminal domain-like"/>
    <property type="match status" value="2"/>
</dbReference>
<evidence type="ECO:0000256" key="12">
    <source>
        <dbReference type="PIRNR" id="PIRNR000168"/>
    </source>
</evidence>
<evidence type="ECO:0000256" key="8">
    <source>
        <dbReference type="ARBA" id="ARBA00022832"/>
    </source>
</evidence>
<dbReference type="FunFam" id="1.20.140.10:FF:000015">
    <property type="entry name" value="Acyl-coenzyme A oxidase"/>
    <property type="match status" value="1"/>
</dbReference>
<dbReference type="InterPro" id="IPR029320">
    <property type="entry name" value="Acyl-CoA_ox_N"/>
</dbReference>
<evidence type="ECO:0000259" key="16">
    <source>
        <dbReference type="Pfam" id="PF14749"/>
    </source>
</evidence>
<dbReference type="AlphaFoldDB" id="A0A4Y7SEE9"/>
<gene>
    <name evidence="18" type="ORF">FA13DRAFT_1672751</name>
</gene>
<comment type="subcellular location">
    <subcellularLocation>
        <location evidence="3">Peroxisome</location>
    </subcellularLocation>
</comment>
<evidence type="ECO:0000256" key="1">
    <source>
        <dbReference type="ARBA" id="ARBA00001201"/>
    </source>
</evidence>
<evidence type="ECO:0000256" key="3">
    <source>
        <dbReference type="ARBA" id="ARBA00004275"/>
    </source>
</evidence>
<dbReference type="GO" id="GO:0003997">
    <property type="term" value="F:acyl-CoA oxidase activity"/>
    <property type="evidence" value="ECO:0007669"/>
    <property type="project" value="UniProtKB-EC"/>
</dbReference>
<feature type="binding site" evidence="14">
    <location>
        <position position="149"/>
    </location>
    <ligand>
        <name>FAD</name>
        <dbReference type="ChEBI" id="CHEBI:57692"/>
    </ligand>
</feature>
<feature type="active site" description="Proton acceptor" evidence="13">
    <location>
        <position position="433"/>
    </location>
</feature>
<dbReference type="GO" id="GO:0055088">
    <property type="term" value="P:lipid homeostasis"/>
    <property type="evidence" value="ECO:0007669"/>
    <property type="project" value="TreeGrafter"/>
</dbReference>
<feature type="domain" description="Acyl-coenzyme A oxidase N-terminal" evidence="16">
    <location>
        <begin position="29"/>
        <end position="138"/>
    </location>
</feature>
<dbReference type="InterPro" id="IPR012258">
    <property type="entry name" value="Acyl-CoA_oxidase"/>
</dbReference>
<keyword evidence="8" id="KW-0276">Fatty acid metabolism</keyword>
<feature type="binding site" evidence="14">
    <location>
        <position position="188"/>
    </location>
    <ligand>
        <name>FAD</name>
        <dbReference type="ChEBI" id="CHEBI:57692"/>
    </ligand>
</feature>
<evidence type="ECO:0000259" key="15">
    <source>
        <dbReference type="Pfam" id="PF01756"/>
    </source>
</evidence>
<comment type="catalytic activity">
    <reaction evidence="1">
        <text>a 2,3-saturated acyl-CoA + O2 = a (2E)-enoyl-CoA + H2O2</text>
        <dbReference type="Rhea" id="RHEA:38959"/>
        <dbReference type="ChEBI" id="CHEBI:15379"/>
        <dbReference type="ChEBI" id="CHEBI:16240"/>
        <dbReference type="ChEBI" id="CHEBI:58856"/>
        <dbReference type="ChEBI" id="CHEBI:65111"/>
        <dbReference type="EC" id="1.3.3.6"/>
    </reaction>
</comment>
<evidence type="ECO:0000256" key="14">
    <source>
        <dbReference type="PIRSR" id="PIRSR000168-2"/>
    </source>
</evidence>
<dbReference type="Pfam" id="PF01756">
    <property type="entry name" value="ACOX"/>
    <property type="match status" value="1"/>
</dbReference>
<reference evidence="18 19" key="1">
    <citation type="journal article" date="2019" name="Nat. Ecol. Evol.">
        <title>Megaphylogeny resolves global patterns of mushroom evolution.</title>
        <authorList>
            <person name="Varga T."/>
            <person name="Krizsan K."/>
            <person name="Foldi C."/>
            <person name="Dima B."/>
            <person name="Sanchez-Garcia M."/>
            <person name="Sanchez-Ramirez S."/>
            <person name="Szollosi G.J."/>
            <person name="Szarkandi J.G."/>
            <person name="Papp V."/>
            <person name="Albert L."/>
            <person name="Andreopoulos W."/>
            <person name="Angelini C."/>
            <person name="Antonin V."/>
            <person name="Barry K.W."/>
            <person name="Bougher N.L."/>
            <person name="Buchanan P."/>
            <person name="Buyck B."/>
            <person name="Bense V."/>
            <person name="Catcheside P."/>
            <person name="Chovatia M."/>
            <person name="Cooper J."/>
            <person name="Damon W."/>
            <person name="Desjardin D."/>
            <person name="Finy P."/>
            <person name="Geml J."/>
            <person name="Haridas S."/>
            <person name="Hughes K."/>
            <person name="Justo A."/>
            <person name="Karasinski D."/>
            <person name="Kautmanova I."/>
            <person name="Kiss B."/>
            <person name="Kocsube S."/>
            <person name="Kotiranta H."/>
            <person name="LaButti K.M."/>
            <person name="Lechner B.E."/>
            <person name="Liimatainen K."/>
            <person name="Lipzen A."/>
            <person name="Lukacs Z."/>
            <person name="Mihaltcheva S."/>
            <person name="Morgado L.N."/>
            <person name="Niskanen T."/>
            <person name="Noordeloos M.E."/>
            <person name="Ohm R.A."/>
            <person name="Ortiz-Santana B."/>
            <person name="Ovrebo C."/>
            <person name="Racz N."/>
            <person name="Riley R."/>
            <person name="Savchenko A."/>
            <person name="Shiryaev A."/>
            <person name="Soop K."/>
            <person name="Spirin V."/>
            <person name="Szebenyi C."/>
            <person name="Tomsovsky M."/>
            <person name="Tulloss R.E."/>
            <person name="Uehling J."/>
            <person name="Grigoriev I.V."/>
            <person name="Vagvolgyi C."/>
            <person name="Papp T."/>
            <person name="Martin F.M."/>
            <person name="Miettinen O."/>
            <person name="Hibbett D.S."/>
            <person name="Nagy L.G."/>
        </authorList>
    </citation>
    <scope>NUCLEOTIDE SEQUENCE [LARGE SCALE GENOMIC DNA]</scope>
    <source>
        <strain evidence="18 19">FP101781</strain>
    </source>
</reference>
<dbReference type="EMBL" id="QPFP01000152">
    <property type="protein sequence ID" value="TEB20183.1"/>
    <property type="molecule type" value="Genomic_DNA"/>
</dbReference>
<dbReference type="GO" id="GO:0071949">
    <property type="term" value="F:FAD binding"/>
    <property type="evidence" value="ECO:0007669"/>
    <property type="project" value="InterPro"/>
</dbReference>